<sequence>MNADVDRVVAHLAPDQGPGMSEGARQLMREIMEGDPAPLARPTARRGALGRWPKLAVIGVLAATAVGVSWVGPSGLGLGPAPVAALDIKQEDGYYVITVKDLYADPDRYAAQLEAVGLDVSIRVEPVTAAFEGQVFPTSGERYVTEFKSIEAPGTCDKTGGCPVGLKIPIDFEGSADVRLGRPAQPGEKYRSITSWDARGEPMHCAPYMNKPVSEVRELLRQRGISIEEFTVSDPNDEKVTGDHEMKDSVPDSYLVHGGTLTEPGKAMVDVWTAPMKEEYVKNVAEANGCPVS</sequence>
<proteinExistence type="predicted"/>
<comment type="caution">
    <text evidence="1">The sequence shown here is derived from an EMBL/GenBank/DDBJ whole genome shotgun (WGS) entry which is preliminary data.</text>
</comment>
<evidence type="ECO:0008006" key="3">
    <source>
        <dbReference type="Google" id="ProtNLM"/>
    </source>
</evidence>
<organism evidence="1 2">
    <name type="scientific">Nonomuraea mangrovi</name>
    <dbReference type="NCBI Taxonomy" id="2316207"/>
    <lineage>
        <taxon>Bacteria</taxon>
        <taxon>Bacillati</taxon>
        <taxon>Actinomycetota</taxon>
        <taxon>Actinomycetes</taxon>
        <taxon>Streptosporangiales</taxon>
        <taxon>Streptosporangiaceae</taxon>
        <taxon>Nonomuraea</taxon>
    </lineage>
</organism>
<dbReference type="RefSeq" id="WP_379573218.1">
    <property type="nucleotide sequence ID" value="NZ_JBHUFV010000024.1"/>
</dbReference>
<protein>
    <recommendedName>
        <fullName evidence="3">DUF3105 domain-containing protein</fullName>
    </recommendedName>
</protein>
<keyword evidence="2" id="KW-1185">Reference proteome</keyword>
<evidence type="ECO:0000313" key="2">
    <source>
        <dbReference type="Proteomes" id="UP001597368"/>
    </source>
</evidence>
<accession>A0ABW4SU91</accession>
<dbReference type="Proteomes" id="UP001597368">
    <property type="component" value="Unassembled WGS sequence"/>
</dbReference>
<evidence type="ECO:0000313" key="1">
    <source>
        <dbReference type="EMBL" id="MFD1933173.1"/>
    </source>
</evidence>
<reference evidence="2" key="1">
    <citation type="journal article" date="2019" name="Int. J. Syst. Evol. Microbiol.">
        <title>The Global Catalogue of Microorganisms (GCM) 10K type strain sequencing project: providing services to taxonomists for standard genome sequencing and annotation.</title>
        <authorList>
            <consortium name="The Broad Institute Genomics Platform"/>
            <consortium name="The Broad Institute Genome Sequencing Center for Infectious Disease"/>
            <person name="Wu L."/>
            <person name="Ma J."/>
        </authorList>
    </citation>
    <scope>NUCLEOTIDE SEQUENCE [LARGE SCALE GENOMIC DNA]</scope>
    <source>
        <strain evidence="2">ICMP 6774ER</strain>
    </source>
</reference>
<dbReference type="EMBL" id="JBHUFV010000024">
    <property type="protein sequence ID" value="MFD1933173.1"/>
    <property type="molecule type" value="Genomic_DNA"/>
</dbReference>
<name>A0ABW4SU91_9ACTN</name>
<gene>
    <name evidence="1" type="ORF">ACFSKW_16990</name>
</gene>